<organism evidence="3 4">
    <name type="scientific">Candidatus Pullilachnospira stercoravium</name>
    <dbReference type="NCBI Taxonomy" id="2840913"/>
    <lineage>
        <taxon>Bacteria</taxon>
        <taxon>Bacillati</taxon>
        <taxon>Bacillota</taxon>
        <taxon>Clostridia</taxon>
        <taxon>Lachnospirales</taxon>
        <taxon>Lachnospiraceae</taxon>
        <taxon>Lachnospiraceae incertae sedis</taxon>
        <taxon>Candidatus Pullilachnospira</taxon>
    </lineage>
</organism>
<feature type="region of interest" description="Disordered" evidence="1">
    <location>
        <begin position="68"/>
        <end position="96"/>
    </location>
</feature>
<gene>
    <name evidence="3" type="ORF">IAA63_03260</name>
</gene>
<proteinExistence type="predicted"/>
<feature type="domain" description="HTH cro/C1-type" evidence="2">
    <location>
        <begin position="7"/>
        <end position="65"/>
    </location>
</feature>
<reference evidence="3" key="1">
    <citation type="submission" date="2020-10" db="EMBL/GenBank/DDBJ databases">
        <authorList>
            <person name="Gilroy R."/>
        </authorList>
    </citation>
    <scope>NUCLEOTIDE SEQUENCE</scope>
    <source>
        <strain evidence="3">ChiBcec2-4451</strain>
    </source>
</reference>
<comment type="caution">
    <text evidence="3">The sequence shown here is derived from an EMBL/GenBank/DDBJ whole genome shotgun (WGS) entry which is preliminary data.</text>
</comment>
<reference evidence="3" key="2">
    <citation type="journal article" date="2021" name="PeerJ">
        <title>Extensive microbial diversity within the chicken gut microbiome revealed by metagenomics and culture.</title>
        <authorList>
            <person name="Gilroy R."/>
            <person name="Ravi A."/>
            <person name="Getino M."/>
            <person name="Pursley I."/>
            <person name="Horton D.L."/>
            <person name="Alikhan N.F."/>
            <person name="Baker D."/>
            <person name="Gharbi K."/>
            <person name="Hall N."/>
            <person name="Watson M."/>
            <person name="Adriaenssens E.M."/>
            <person name="Foster-Nyarko E."/>
            <person name="Jarju S."/>
            <person name="Secka A."/>
            <person name="Antonio M."/>
            <person name="Oren A."/>
            <person name="Chaudhuri R.R."/>
            <person name="La Ragione R."/>
            <person name="Hildebrand F."/>
            <person name="Pallen M.J."/>
        </authorList>
    </citation>
    <scope>NUCLEOTIDE SEQUENCE</scope>
    <source>
        <strain evidence="3">ChiBcec2-4451</strain>
    </source>
</reference>
<name>A0A9D1T535_9FIRM</name>
<dbReference type="SUPFAM" id="SSF47413">
    <property type="entry name" value="lambda repressor-like DNA-binding domains"/>
    <property type="match status" value="1"/>
</dbReference>
<evidence type="ECO:0000313" key="4">
    <source>
        <dbReference type="Proteomes" id="UP000886723"/>
    </source>
</evidence>
<dbReference type="EMBL" id="DVON01000066">
    <property type="protein sequence ID" value="HIV12145.1"/>
    <property type="molecule type" value="Genomic_DNA"/>
</dbReference>
<feature type="compositionally biased region" description="Polar residues" evidence="1">
    <location>
        <begin position="75"/>
        <end position="88"/>
    </location>
</feature>
<evidence type="ECO:0000313" key="3">
    <source>
        <dbReference type="EMBL" id="HIV12145.1"/>
    </source>
</evidence>
<dbReference type="Pfam" id="PF13443">
    <property type="entry name" value="HTH_26"/>
    <property type="match status" value="1"/>
</dbReference>
<sequence>MFNYSPLWETMKRKGISQYRLIQDGIVDTRTLDRLKKNENTTVVTLERICRALDCDISQVVKLEEENSDVRRSLENSSARLSSGPKNSVKTERNKK</sequence>
<dbReference type="GO" id="GO:0003677">
    <property type="term" value="F:DNA binding"/>
    <property type="evidence" value="ECO:0007669"/>
    <property type="project" value="InterPro"/>
</dbReference>
<dbReference type="InterPro" id="IPR010982">
    <property type="entry name" value="Lambda_DNA-bd_dom_sf"/>
</dbReference>
<evidence type="ECO:0000259" key="2">
    <source>
        <dbReference type="Pfam" id="PF13443"/>
    </source>
</evidence>
<dbReference type="Gene3D" id="1.10.260.40">
    <property type="entry name" value="lambda repressor-like DNA-binding domains"/>
    <property type="match status" value="1"/>
</dbReference>
<evidence type="ECO:0000256" key="1">
    <source>
        <dbReference type="SAM" id="MobiDB-lite"/>
    </source>
</evidence>
<dbReference type="AlphaFoldDB" id="A0A9D1T535"/>
<dbReference type="Proteomes" id="UP000886723">
    <property type="component" value="Unassembled WGS sequence"/>
</dbReference>
<dbReference type="InterPro" id="IPR001387">
    <property type="entry name" value="Cro/C1-type_HTH"/>
</dbReference>
<accession>A0A9D1T535</accession>
<protein>
    <submittedName>
        <fullName evidence="3">Helix-turn-helix transcriptional regulator</fullName>
    </submittedName>
</protein>